<dbReference type="InterPro" id="IPR000524">
    <property type="entry name" value="Tscrpt_reg_HTH_GntR"/>
</dbReference>
<dbReference type="GO" id="GO:0003677">
    <property type="term" value="F:DNA binding"/>
    <property type="evidence" value="ECO:0007669"/>
    <property type="project" value="UniProtKB-KW"/>
</dbReference>
<evidence type="ECO:0000256" key="3">
    <source>
        <dbReference type="ARBA" id="ARBA00023163"/>
    </source>
</evidence>
<dbReference type="EMBL" id="JAMQGP010000004">
    <property type="protein sequence ID" value="MCM2680199.1"/>
    <property type="molecule type" value="Genomic_DNA"/>
</dbReference>
<proteinExistence type="predicted"/>
<gene>
    <name evidence="5" type="ORF">NAF29_11030</name>
</gene>
<evidence type="ECO:0000256" key="1">
    <source>
        <dbReference type="ARBA" id="ARBA00023015"/>
    </source>
</evidence>
<dbReference type="Gene3D" id="1.20.120.530">
    <property type="entry name" value="GntR ligand-binding domain-like"/>
    <property type="match status" value="1"/>
</dbReference>
<dbReference type="Pfam" id="PF00392">
    <property type="entry name" value="GntR"/>
    <property type="match status" value="1"/>
</dbReference>
<dbReference type="InterPro" id="IPR036388">
    <property type="entry name" value="WH-like_DNA-bd_sf"/>
</dbReference>
<dbReference type="InterPro" id="IPR011711">
    <property type="entry name" value="GntR_C"/>
</dbReference>
<dbReference type="Gene3D" id="1.10.10.10">
    <property type="entry name" value="Winged helix-like DNA-binding domain superfamily/Winged helix DNA-binding domain"/>
    <property type="match status" value="1"/>
</dbReference>
<comment type="caution">
    <text evidence="5">The sequence shown here is derived from an EMBL/GenBank/DDBJ whole genome shotgun (WGS) entry which is preliminary data.</text>
</comment>
<evidence type="ECO:0000313" key="6">
    <source>
        <dbReference type="Proteomes" id="UP001165393"/>
    </source>
</evidence>
<keyword evidence="2" id="KW-0238">DNA-binding</keyword>
<feature type="domain" description="HTH gntR-type" evidence="4">
    <location>
        <begin position="12"/>
        <end position="79"/>
    </location>
</feature>
<dbReference type="InterPro" id="IPR036390">
    <property type="entry name" value="WH_DNA-bd_sf"/>
</dbReference>
<protein>
    <submittedName>
        <fullName evidence="5">GntR family transcriptional regulator</fullName>
    </submittedName>
</protein>
<keyword evidence="6" id="KW-1185">Reference proteome</keyword>
<dbReference type="InterPro" id="IPR008920">
    <property type="entry name" value="TF_FadR/GntR_C"/>
</dbReference>
<name>A0AA42B7X3_9GAMM</name>
<dbReference type="AlphaFoldDB" id="A0AA42B7X3"/>
<sequence length="220" mass="25696">MNPLTESQDKSWSANQTIYDQILSDIAHGIWVSGDRLVTTSLAKRYDTSVNPIREALKQLEGEGFVTFQKNSGARVAQFEYSTMRDVFEILQLLEPYFLNWFTDSYTAKNIACLEAIMEQMKAISHENPAEFRELDTKFHWEMYKGHYNESAVQLWKSKKIVLQAMHCNIPIHHRRYEQALNEHQQLLDLLKSNESERAKELLVQHILNGGDYWSKNLAR</sequence>
<accession>A0AA42B7X3</accession>
<dbReference type="SUPFAM" id="SSF46785">
    <property type="entry name" value="Winged helix' DNA-binding domain"/>
    <property type="match status" value="1"/>
</dbReference>
<evidence type="ECO:0000313" key="5">
    <source>
        <dbReference type="EMBL" id="MCM2680199.1"/>
    </source>
</evidence>
<dbReference type="CDD" id="cd07377">
    <property type="entry name" value="WHTH_GntR"/>
    <property type="match status" value="1"/>
</dbReference>
<dbReference type="PROSITE" id="PS50949">
    <property type="entry name" value="HTH_GNTR"/>
    <property type="match status" value="1"/>
</dbReference>
<dbReference type="SMART" id="SM00345">
    <property type="entry name" value="HTH_GNTR"/>
    <property type="match status" value="1"/>
</dbReference>
<dbReference type="GO" id="GO:0003700">
    <property type="term" value="F:DNA-binding transcription factor activity"/>
    <property type="evidence" value="ECO:0007669"/>
    <property type="project" value="InterPro"/>
</dbReference>
<dbReference type="SUPFAM" id="SSF48008">
    <property type="entry name" value="GntR ligand-binding domain-like"/>
    <property type="match status" value="1"/>
</dbReference>
<dbReference type="PANTHER" id="PTHR43537">
    <property type="entry name" value="TRANSCRIPTIONAL REGULATOR, GNTR FAMILY"/>
    <property type="match status" value="1"/>
</dbReference>
<organism evidence="5 6">
    <name type="scientific">Echinimonas agarilytica</name>
    <dbReference type="NCBI Taxonomy" id="1215918"/>
    <lineage>
        <taxon>Bacteria</taxon>
        <taxon>Pseudomonadati</taxon>
        <taxon>Pseudomonadota</taxon>
        <taxon>Gammaproteobacteria</taxon>
        <taxon>Alteromonadales</taxon>
        <taxon>Echinimonadaceae</taxon>
        <taxon>Echinimonas</taxon>
    </lineage>
</organism>
<dbReference type="RefSeq" id="WP_251261619.1">
    <property type="nucleotide sequence ID" value="NZ_JAMQGP010000004.1"/>
</dbReference>
<keyword evidence="1" id="KW-0805">Transcription regulation</keyword>
<keyword evidence="3" id="KW-0804">Transcription</keyword>
<reference evidence="5 6" key="1">
    <citation type="journal article" date="2013" name="Antonie Van Leeuwenhoek">
        <title>Echinimonas agarilytica gen. nov., sp. nov., a new gammaproteobacterium isolated from the sea urchin Strongylocentrotus intermedius.</title>
        <authorList>
            <person name="Nedashkovskaya O.I."/>
            <person name="Stenkova A.M."/>
            <person name="Zhukova N.V."/>
            <person name="Van Trappen S."/>
            <person name="Lee J.S."/>
            <person name="Kim S.B."/>
        </authorList>
    </citation>
    <scope>NUCLEOTIDE SEQUENCE [LARGE SCALE GENOMIC DNA]</scope>
    <source>
        <strain evidence="5 6">KMM 6351</strain>
    </source>
</reference>
<dbReference type="Pfam" id="PF07729">
    <property type="entry name" value="FCD"/>
    <property type="match status" value="1"/>
</dbReference>
<evidence type="ECO:0000256" key="2">
    <source>
        <dbReference type="ARBA" id="ARBA00023125"/>
    </source>
</evidence>
<dbReference type="Proteomes" id="UP001165393">
    <property type="component" value="Unassembled WGS sequence"/>
</dbReference>
<dbReference type="PANTHER" id="PTHR43537:SF24">
    <property type="entry name" value="GLUCONATE OPERON TRANSCRIPTIONAL REPRESSOR"/>
    <property type="match status" value="1"/>
</dbReference>
<evidence type="ECO:0000259" key="4">
    <source>
        <dbReference type="PROSITE" id="PS50949"/>
    </source>
</evidence>
<dbReference type="SMART" id="SM00895">
    <property type="entry name" value="FCD"/>
    <property type="match status" value="1"/>
</dbReference>